<dbReference type="EMBL" id="CP002360">
    <property type="protein sequence ID" value="AEE97202.1"/>
    <property type="molecule type" value="Genomic_DNA"/>
</dbReference>
<dbReference type="PANTHER" id="PTHR43383:SF2">
    <property type="entry name" value="AMIDOHYDROLASE 2 FAMILY PROTEIN"/>
    <property type="match status" value="1"/>
</dbReference>
<keyword evidence="3" id="KW-1185">Reference proteome</keyword>
<dbReference type="KEGG" id="mas:Mahau_2026"/>
<dbReference type="InterPro" id="IPR006680">
    <property type="entry name" value="Amidohydro-rel"/>
</dbReference>
<dbReference type="eggNOG" id="COG1904">
    <property type="taxonomic scope" value="Bacteria"/>
</dbReference>
<feature type="domain" description="Amidohydrolase-related" evidence="1">
    <location>
        <begin position="232"/>
        <end position="404"/>
    </location>
</feature>
<reference evidence="3" key="1">
    <citation type="submission" date="2010-11" db="EMBL/GenBank/DDBJ databases">
        <title>The complete genome of Mahella australiensis DSM 15567.</title>
        <authorList>
            <consortium name="US DOE Joint Genome Institute (JGI-PGF)"/>
            <person name="Lucas S."/>
            <person name="Copeland A."/>
            <person name="Lapidus A."/>
            <person name="Bruce D."/>
            <person name="Goodwin L."/>
            <person name="Pitluck S."/>
            <person name="Kyrpides N."/>
            <person name="Mavromatis K."/>
            <person name="Pagani I."/>
            <person name="Ivanova N."/>
            <person name="Teshima H."/>
            <person name="Brettin T."/>
            <person name="Detter J.C."/>
            <person name="Han C."/>
            <person name="Tapia R."/>
            <person name="Land M."/>
            <person name="Hauser L."/>
            <person name="Markowitz V."/>
            <person name="Cheng J.-F."/>
            <person name="Hugenholtz P."/>
            <person name="Woyke T."/>
            <person name="Wu D."/>
            <person name="Spring S."/>
            <person name="Pukall R."/>
            <person name="Steenblock K."/>
            <person name="Schneider S."/>
            <person name="Klenk H.-P."/>
            <person name="Eisen J.A."/>
        </authorList>
    </citation>
    <scope>NUCLEOTIDE SEQUENCE [LARGE SCALE GENOMIC DNA]</scope>
    <source>
        <strain evidence="3">DSM 15567 / CIP 107919 / 50-1 BON</strain>
    </source>
</reference>
<accession>F4A263</accession>
<proteinExistence type="predicted"/>
<dbReference type="Gene3D" id="3.20.20.140">
    <property type="entry name" value="Metal-dependent hydrolases"/>
    <property type="match status" value="1"/>
</dbReference>
<dbReference type="GO" id="GO:0016787">
    <property type="term" value="F:hydrolase activity"/>
    <property type="evidence" value="ECO:0007669"/>
    <property type="project" value="InterPro"/>
</dbReference>
<dbReference type="Proteomes" id="UP000008457">
    <property type="component" value="Chromosome"/>
</dbReference>
<sequence>MEEIRDYIRNLSIIDGHEHLLYPTIRKRENTDFFGLLHYFESDMVSSGLNVLLSDNAMPKREKYDIFLRYFENTSNTTYAKLIPLFAKELYGIDKIDRNTLPELDRMVEERSQHDGWYKEVLVERANIEQAIVVDDGSFDSPDFLKPMVYLDFLMRADHIKLVNRKRVEQGKKEYAFSDYVEYVDDYCQKCIDHGIVAAKFGIPYWRDLNLHDYIFEEAKREFDICSDRMFNFENYIFNRIINIMERHDIPVQIHTGHVEPSACVGPYSVTNGRVSDLIPVLFAHKDAAFVLLHGGFPYQEEYLSMVKNIPNAIADFSWIYIISPYKAARMLSDAIEMIPRNKIIGFGGDFMHVENTFAHAIVARETVSRVLEEKIKDGYFDIGEAKRFADMIFRENPKRIYRI</sequence>
<evidence type="ECO:0000313" key="2">
    <source>
        <dbReference type="EMBL" id="AEE97202.1"/>
    </source>
</evidence>
<dbReference type="AlphaFoldDB" id="F4A263"/>
<dbReference type="SUPFAM" id="SSF51556">
    <property type="entry name" value="Metallo-dependent hydrolases"/>
    <property type="match status" value="1"/>
</dbReference>
<dbReference type="PANTHER" id="PTHR43383">
    <property type="entry name" value="NODULIN 6"/>
    <property type="match status" value="1"/>
</dbReference>
<dbReference type="Pfam" id="PF04909">
    <property type="entry name" value="Amidohydro_2"/>
    <property type="match status" value="1"/>
</dbReference>
<name>F4A263_MAHA5</name>
<dbReference type="eggNOG" id="COG2159">
    <property type="taxonomic scope" value="Bacteria"/>
</dbReference>
<evidence type="ECO:0000259" key="1">
    <source>
        <dbReference type="Pfam" id="PF04909"/>
    </source>
</evidence>
<dbReference type="InterPro" id="IPR032466">
    <property type="entry name" value="Metal_Hydrolase"/>
</dbReference>
<gene>
    <name evidence="2" type="ordered locus">Mahau_2026</name>
</gene>
<protein>
    <submittedName>
        <fullName evidence="2">Amidohydrolase 2</fullName>
    </submittedName>
</protein>
<organism evidence="2 3">
    <name type="scientific">Mahella australiensis (strain DSM 15567 / CIP 107919 / 50-1 BON)</name>
    <dbReference type="NCBI Taxonomy" id="697281"/>
    <lineage>
        <taxon>Bacteria</taxon>
        <taxon>Bacillati</taxon>
        <taxon>Bacillota</taxon>
        <taxon>Clostridia</taxon>
        <taxon>Thermoanaerobacterales</taxon>
        <taxon>Thermoanaerobacterales Family IV. Incertae Sedis</taxon>
        <taxon>Mahella</taxon>
    </lineage>
</organism>
<evidence type="ECO:0000313" key="3">
    <source>
        <dbReference type="Proteomes" id="UP000008457"/>
    </source>
</evidence>
<reference evidence="2 3" key="2">
    <citation type="journal article" date="2011" name="Stand. Genomic Sci.">
        <title>Complete genome sequence of Mahella australiensis type strain (50-1 BON).</title>
        <authorList>
            <person name="Sikorski J."/>
            <person name="Teshima H."/>
            <person name="Nolan M."/>
            <person name="Lucas S."/>
            <person name="Hammon N."/>
            <person name="Deshpande S."/>
            <person name="Cheng J.F."/>
            <person name="Pitluck S."/>
            <person name="Liolios K."/>
            <person name="Pagani I."/>
            <person name="Ivanova N."/>
            <person name="Huntemann M."/>
            <person name="Mavromatis K."/>
            <person name="Ovchinikova G."/>
            <person name="Pati A."/>
            <person name="Tapia R."/>
            <person name="Han C."/>
            <person name="Goodwin L."/>
            <person name="Chen A."/>
            <person name="Palaniappan K."/>
            <person name="Land M."/>
            <person name="Hauser L."/>
            <person name="Ngatchou-Djao O.D."/>
            <person name="Rohde M."/>
            <person name="Pukall R."/>
            <person name="Spring S."/>
            <person name="Abt B."/>
            <person name="Goker M."/>
            <person name="Detter J.C."/>
            <person name="Woyke T."/>
            <person name="Bristow J."/>
            <person name="Markowitz V."/>
            <person name="Hugenholtz P."/>
            <person name="Eisen J.A."/>
            <person name="Kyrpides N.C."/>
            <person name="Klenk H.P."/>
            <person name="Lapidus A."/>
        </authorList>
    </citation>
    <scope>NUCLEOTIDE SEQUENCE [LARGE SCALE GENOMIC DNA]</scope>
    <source>
        <strain evidence="3">DSM 15567 / CIP 107919 / 50-1 BON</strain>
    </source>
</reference>
<dbReference type="STRING" id="697281.Mahau_2026"/>
<dbReference type="RefSeq" id="WP_013781630.1">
    <property type="nucleotide sequence ID" value="NC_015520.1"/>
</dbReference>
<dbReference type="HOGENOM" id="CLU_645070_0_0_9"/>